<dbReference type="SMART" id="SM00345">
    <property type="entry name" value="HTH_GNTR"/>
    <property type="match status" value="1"/>
</dbReference>
<evidence type="ECO:0000313" key="5">
    <source>
        <dbReference type="EMBL" id="ORA24654.1"/>
    </source>
</evidence>
<dbReference type="InterPro" id="IPR000524">
    <property type="entry name" value="Tscrpt_reg_HTH_GntR"/>
</dbReference>
<keyword evidence="3" id="KW-0804">Transcription</keyword>
<dbReference type="Pfam" id="PF00392">
    <property type="entry name" value="GntR"/>
    <property type="match status" value="1"/>
</dbReference>
<dbReference type="Gene3D" id="3.40.1410.10">
    <property type="entry name" value="Chorismate lyase-like"/>
    <property type="match status" value="1"/>
</dbReference>
<dbReference type="GO" id="GO:0003677">
    <property type="term" value="F:DNA binding"/>
    <property type="evidence" value="ECO:0007669"/>
    <property type="project" value="UniProtKB-KW"/>
</dbReference>
<keyword evidence="6" id="KW-1185">Reference proteome</keyword>
<dbReference type="InterPro" id="IPR050679">
    <property type="entry name" value="Bact_HTH_transcr_reg"/>
</dbReference>
<dbReference type="EMBL" id="MVHE01000004">
    <property type="protein sequence ID" value="ORA24654.1"/>
    <property type="molecule type" value="Genomic_DNA"/>
</dbReference>
<dbReference type="Gene3D" id="1.10.10.10">
    <property type="entry name" value="Winged helix-like DNA-binding domain superfamily/Winged helix DNA-binding domain"/>
    <property type="match status" value="1"/>
</dbReference>
<dbReference type="SUPFAM" id="SSF64288">
    <property type="entry name" value="Chorismate lyase-like"/>
    <property type="match status" value="1"/>
</dbReference>
<proteinExistence type="predicted"/>
<evidence type="ECO:0000313" key="6">
    <source>
        <dbReference type="Proteomes" id="UP000192284"/>
    </source>
</evidence>
<dbReference type="CDD" id="cd07377">
    <property type="entry name" value="WHTH_GntR"/>
    <property type="match status" value="1"/>
</dbReference>
<protein>
    <submittedName>
        <fullName evidence="5">GntR family transcriptional regulator</fullName>
    </submittedName>
</protein>
<dbReference type="PRINTS" id="PR00035">
    <property type="entry name" value="HTHGNTR"/>
</dbReference>
<dbReference type="InterPro" id="IPR036390">
    <property type="entry name" value="WH_DNA-bd_sf"/>
</dbReference>
<dbReference type="Proteomes" id="UP000192284">
    <property type="component" value="Unassembled WGS sequence"/>
</dbReference>
<evidence type="ECO:0000256" key="1">
    <source>
        <dbReference type="ARBA" id="ARBA00023015"/>
    </source>
</evidence>
<gene>
    <name evidence="5" type="ORF">BST12_03980</name>
</gene>
<dbReference type="SUPFAM" id="SSF46785">
    <property type="entry name" value="Winged helix' DNA-binding domain"/>
    <property type="match status" value="1"/>
</dbReference>
<dbReference type="PANTHER" id="PTHR44846">
    <property type="entry name" value="MANNOSYL-D-GLYCERATE TRANSPORT/METABOLISM SYSTEM REPRESSOR MNGR-RELATED"/>
    <property type="match status" value="1"/>
</dbReference>
<keyword evidence="1" id="KW-0805">Transcription regulation</keyword>
<dbReference type="GO" id="GO:0003700">
    <property type="term" value="F:DNA-binding transcription factor activity"/>
    <property type="evidence" value="ECO:0007669"/>
    <property type="project" value="InterPro"/>
</dbReference>
<dbReference type="InterPro" id="IPR011663">
    <property type="entry name" value="UTRA"/>
</dbReference>
<feature type="domain" description="HTH gntR-type" evidence="4">
    <location>
        <begin position="20"/>
        <end position="88"/>
    </location>
</feature>
<keyword evidence="2" id="KW-0238">DNA-binding</keyword>
<dbReference type="InterPro" id="IPR036388">
    <property type="entry name" value="WH-like_DNA-bd_sf"/>
</dbReference>
<sequence>MTSVKLDLNAADLRISRGSVPASTQLAETLKAQIVAQQLPRGGRLPSERELIESSGLSRVTVRAAVGMLERQGWLIRRQGLGTFVADPVKQELSSGVRTITEVLLSSGVTPQVEVLSHSTCAAPQFVAEALGLDEVLCIRRLFGAGAEPLALVTAYLPPWVGHAVEPLLSSAADTETTYTMWEQRLGIRIAKATHEIHAAAVSPDVAEVLGLPQNSPVLVLERTSYDKDDKPLEVVLFHYRPERYRFAVTLPRTMAGPGAGIIEKRETQ</sequence>
<dbReference type="Pfam" id="PF07702">
    <property type="entry name" value="UTRA"/>
    <property type="match status" value="1"/>
</dbReference>
<accession>A0A1X0A3S4</accession>
<dbReference type="OrthoDB" id="8584262at2"/>
<evidence type="ECO:0000256" key="3">
    <source>
        <dbReference type="ARBA" id="ARBA00023163"/>
    </source>
</evidence>
<dbReference type="PROSITE" id="PS50949">
    <property type="entry name" value="HTH_GNTR"/>
    <property type="match status" value="1"/>
</dbReference>
<dbReference type="PANTHER" id="PTHR44846:SF1">
    <property type="entry name" value="MANNOSYL-D-GLYCERATE TRANSPORT_METABOLISM SYSTEM REPRESSOR MNGR-RELATED"/>
    <property type="match status" value="1"/>
</dbReference>
<name>A0A1X0A3S4_MYCAN</name>
<reference evidence="5 6" key="1">
    <citation type="submission" date="2017-02" db="EMBL/GenBank/DDBJ databases">
        <title>The new phylogeny of genus Mycobacterium.</title>
        <authorList>
            <person name="Tortoli E."/>
            <person name="Trovato A."/>
            <person name="Cirillo D.M."/>
        </authorList>
    </citation>
    <scope>NUCLEOTIDE SEQUENCE [LARGE SCALE GENOMIC DNA]</scope>
    <source>
        <strain evidence="5 6">DSM 45057</strain>
    </source>
</reference>
<dbReference type="SMART" id="SM00866">
    <property type="entry name" value="UTRA"/>
    <property type="match status" value="1"/>
</dbReference>
<dbReference type="GO" id="GO:0045892">
    <property type="term" value="P:negative regulation of DNA-templated transcription"/>
    <property type="evidence" value="ECO:0007669"/>
    <property type="project" value="TreeGrafter"/>
</dbReference>
<evidence type="ECO:0000256" key="2">
    <source>
        <dbReference type="ARBA" id="ARBA00023125"/>
    </source>
</evidence>
<dbReference type="AlphaFoldDB" id="A0A1X0A3S4"/>
<dbReference type="InterPro" id="IPR028978">
    <property type="entry name" value="Chorismate_lyase_/UTRA_dom_sf"/>
</dbReference>
<dbReference type="RefSeq" id="WP_083111724.1">
    <property type="nucleotide sequence ID" value="NZ_JACKTS010000034.1"/>
</dbReference>
<comment type="caution">
    <text evidence="5">The sequence shown here is derived from an EMBL/GenBank/DDBJ whole genome shotgun (WGS) entry which is preliminary data.</text>
</comment>
<organism evidence="5 6">
    <name type="scientific">Mycobacterium angelicum</name>
    <dbReference type="NCBI Taxonomy" id="470074"/>
    <lineage>
        <taxon>Bacteria</taxon>
        <taxon>Bacillati</taxon>
        <taxon>Actinomycetota</taxon>
        <taxon>Actinomycetes</taxon>
        <taxon>Mycobacteriales</taxon>
        <taxon>Mycobacteriaceae</taxon>
        <taxon>Mycobacterium</taxon>
    </lineage>
</organism>
<evidence type="ECO:0000259" key="4">
    <source>
        <dbReference type="PROSITE" id="PS50949"/>
    </source>
</evidence>